<comment type="caution">
    <text evidence="7">The sequence shown here is derived from an EMBL/GenBank/DDBJ whole genome shotgun (WGS) entry which is preliminary data.</text>
</comment>
<dbReference type="Pfam" id="PF03108">
    <property type="entry name" value="DBD_Tnp_Mut"/>
    <property type="match status" value="1"/>
</dbReference>
<proteinExistence type="predicted"/>
<dbReference type="InterPro" id="IPR007527">
    <property type="entry name" value="Znf_SWIM"/>
</dbReference>
<dbReference type="Proteomes" id="UP000195402">
    <property type="component" value="Unassembled WGS sequence"/>
</dbReference>
<evidence type="ECO:0000313" key="7">
    <source>
        <dbReference type="EMBL" id="OVA13649.1"/>
    </source>
</evidence>
<dbReference type="InterPro" id="IPR006564">
    <property type="entry name" value="Znf_PMZ"/>
</dbReference>
<dbReference type="AlphaFoldDB" id="A0A200QT72"/>
<protein>
    <submittedName>
        <fullName evidence="7">Zinc finger protein</fullName>
    </submittedName>
</protein>
<evidence type="ECO:0000256" key="5">
    <source>
        <dbReference type="SAM" id="MobiDB-lite"/>
    </source>
</evidence>
<dbReference type="InterPro" id="IPR004332">
    <property type="entry name" value="Transposase_MuDR"/>
</dbReference>
<keyword evidence="8" id="KW-1185">Reference proteome</keyword>
<dbReference type="PANTHER" id="PTHR31973">
    <property type="entry name" value="POLYPROTEIN, PUTATIVE-RELATED"/>
    <property type="match status" value="1"/>
</dbReference>
<dbReference type="OMA" id="MENAMHE"/>
<dbReference type="EMBL" id="MVGT01001102">
    <property type="protein sequence ID" value="OVA13649.1"/>
    <property type="molecule type" value="Genomic_DNA"/>
</dbReference>
<dbReference type="Pfam" id="PF04434">
    <property type="entry name" value="SWIM"/>
    <property type="match status" value="1"/>
</dbReference>
<keyword evidence="2 4" id="KW-0863">Zinc-finger</keyword>
<keyword evidence="3" id="KW-0862">Zinc</keyword>
<evidence type="ECO:0000313" key="8">
    <source>
        <dbReference type="Proteomes" id="UP000195402"/>
    </source>
</evidence>
<dbReference type="PANTHER" id="PTHR31973:SF166">
    <property type="entry name" value="OS10G0104700 PROTEIN"/>
    <property type="match status" value="1"/>
</dbReference>
<evidence type="ECO:0000256" key="3">
    <source>
        <dbReference type="ARBA" id="ARBA00022833"/>
    </source>
</evidence>
<dbReference type="GO" id="GO:0008270">
    <property type="term" value="F:zinc ion binding"/>
    <property type="evidence" value="ECO:0007669"/>
    <property type="project" value="UniProtKB-KW"/>
</dbReference>
<evidence type="ECO:0000256" key="4">
    <source>
        <dbReference type="PROSITE-ProRule" id="PRU00325"/>
    </source>
</evidence>
<dbReference type="OrthoDB" id="1844242at2759"/>
<dbReference type="SMART" id="SM00575">
    <property type="entry name" value="ZnF_PMZ"/>
    <property type="match status" value="1"/>
</dbReference>
<accession>A0A200QT72</accession>
<evidence type="ECO:0000259" key="6">
    <source>
        <dbReference type="PROSITE" id="PS50966"/>
    </source>
</evidence>
<sequence>MDVSILAVICFERDSFGVRIGLDSTVCHLKDVICEKWISLTPLSIELYFCRDNKKNVIETDSELQSLACFAHAKGEPSTNIFVSLVQHQGSTSASVQSEESSSISQCLRIFDGSIEKMQPLKSDEWANLLIGEGQTFSGGPVEFKSILRKNSLSTGYKWDFEKNDKQRVTVSCKNRKEFGCPWRVHASYKWNIPSKFMIKKMVPDHTCGVGLLDLKKPPLTSKLVKELILKDVRDKPSIKPLEIVNMLKREYGFETPYYYAHAGKELAQKEVFGDVGRSYDHLLWYIDALKNTNPGSHVVLDVDPVTKNFKRFFVAFDACIQAFNSCRPLVFLDATFLKAKYKGHLMAATGKNANDGRRLTFLSDRNIGLMPSVPKAFPQDFHGYCLWHLKCNLRKNLSGKNPRNKYIETLFDKCAYAATHSDFKRAYDDLVRVGGHKVKKFVDNVPFEHWVNAYFGGERYGEMCSNVAESFNSWISNERHMPVTSMLDQIRLKMMKMMSERREDSRTWTSYLCPKIELLLVNKITAGWTWRVSKSSDSVFEVHSSGSHIVDLGCMSCSCNLWKVYGFPCEHAICAIQSVRGDVYRFIDRYFTVEAFKNTYVHSIKPVPNFDMPSESNEDAEINPPNNPRQPGRPCTKRKENTGAVLKKPRRCGRCNKYVYHNRTTCSEALND</sequence>
<dbReference type="PROSITE" id="PS50966">
    <property type="entry name" value="ZF_SWIM"/>
    <property type="match status" value="1"/>
</dbReference>
<gene>
    <name evidence="7" type="ORF">BVC80_1763g9</name>
</gene>
<name>A0A200QT72_MACCD</name>
<organism evidence="7 8">
    <name type="scientific">Macleaya cordata</name>
    <name type="common">Five-seeded plume-poppy</name>
    <name type="synonym">Bocconia cordata</name>
    <dbReference type="NCBI Taxonomy" id="56857"/>
    <lineage>
        <taxon>Eukaryota</taxon>
        <taxon>Viridiplantae</taxon>
        <taxon>Streptophyta</taxon>
        <taxon>Embryophyta</taxon>
        <taxon>Tracheophyta</taxon>
        <taxon>Spermatophyta</taxon>
        <taxon>Magnoliopsida</taxon>
        <taxon>Ranunculales</taxon>
        <taxon>Papaveraceae</taxon>
        <taxon>Papaveroideae</taxon>
        <taxon>Macleaya</taxon>
    </lineage>
</organism>
<feature type="region of interest" description="Disordered" evidence="5">
    <location>
        <begin position="613"/>
        <end position="643"/>
    </location>
</feature>
<dbReference type="InParanoid" id="A0A200QT72"/>
<reference evidence="7 8" key="1">
    <citation type="journal article" date="2017" name="Mol. Plant">
        <title>The Genome of Medicinal Plant Macleaya cordata Provides New Insights into Benzylisoquinoline Alkaloids Metabolism.</title>
        <authorList>
            <person name="Liu X."/>
            <person name="Liu Y."/>
            <person name="Huang P."/>
            <person name="Ma Y."/>
            <person name="Qing Z."/>
            <person name="Tang Q."/>
            <person name="Cao H."/>
            <person name="Cheng P."/>
            <person name="Zheng Y."/>
            <person name="Yuan Z."/>
            <person name="Zhou Y."/>
            <person name="Liu J."/>
            <person name="Tang Z."/>
            <person name="Zhuo Y."/>
            <person name="Zhang Y."/>
            <person name="Yu L."/>
            <person name="Huang J."/>
            <person name="Yang P."/>
            <person name="Peng Q."/>
            <person name="Zhang J."/>
            <person name="Jiang W."/>
            <person name="Zhang Z."/>
            <person name="Lin K."/>
            <person name="Ro D.K."/>
            <person name="Chen X."/>
            <person name="Xiong X."/>
            <person name="Shang Y."/>
            <person name="Huang S."/>
            <person name="Zeng J."/>
        </authorList>
    </citation>
    <scope>NUCLEOTIDE SEQUENCE [LARGE SCALE GENOMIC DNA]</scope>
    <source>
        <strain evidence="8">cv. BLH2017</strain>
        <tissue evidence="7">Root</tissue>
    </source>
</reference>
<evidence type="ECO:0000256" key="2">
    <source>
        <dbReference type="ARBA" id="ARBA00022771"/>
    </source>
</evidence>
<keyword evidence="1" id="KW-0479">Metal-binding</keyword>
<evidence type="ECO:0000256" key="1">
    <source>
        <dbReference type="ARBA" id="ARBA00022723"/>
    </source>
</evidence>
<dbReference type="STRING" id="56857.A0A200QT72"/>
<feature type="domain" description="SWIM-type" evidence="6">
    <location>
        <begin position="549"/>
        <end position="581"/>
    </location>
</feature>